<gene>
    <name evidence="2" type="ORF">BDZ83DRAFT_653105</name>
</gene>
<feature type="region of interest" description="Disordered" evidence="1">
    <location>
        <begin position="34"/>
        <end position="53"/>
    </location>
</feature>
<protein>
    <submittedName>
        <fullName evidence="2">Uncharacterized protein</fullName>
    </submittedName>
</protein>
<feature type="region of interest" description="Disordered" evidence="1">
    <location>
        <begin position="100"/>
        <end position="152"/>
    </location>
</feature>
<evidence type="ECO:0000313" key="2">
    <source>
        <dbReference type="EMBL" id="KAK1723453.1"/>
    </source>
</evidence>
<organism evidence="2 3">
    <name type="scientific">Glomerella acutata</name>
    <name type="common">Colletotrichum acutatum</name>
    <dbReference type="NCBI Taxonomy" id="27357"/>
    <lineage>
        <taxon>Eukaryota</taxon>
        <taxon>Fungi</taxon>
        <taxon>Dikarya</taxon>
        <taxon>Ascomycota</taxon>
        <taxon>Pezizomycotina</taxon>
        <taxon>Sordariomycetes</taxon>
        <taxon>Hypocreomycetidae</taxon>
        <taxon>Glomerellales</taxon>
        <taxon>Glomerellaceae</taxon>
        <taxon>Colletotrichum</taxon>
        <taxon>Colletotrichum acutatum species complex</taxon>
    </lineage>
</organism>
<dbReference type="AlphaFoldDB" id="A0AAD8UHV3"/>
<proteinExistence type="predicted"/>
<dbReference type="GeneID" id="85394491"/>
<reference evidence="2" key="1">
    <citation type="submission" date="2021-12" db="EMBL/GenBank/DDBJ databases">
        <title>Comparative genomics, transcriptomics and evolutionary studies reveal genomic signatures of adaptation to plant cell wall in hemibiotrophic fungi.</title>
        <authorList>
            <consortium name="DOE Joint Genome Institute"/>
            <person name="Baroncelli R."/>
            <person name="Diaz J.F."/>
            <person name="Benocci T."/>
            <person name="Peng M."/>
            <person name="Battaglia E."/>
            <person name="Haridas S."/>
            <person name="Andreopoulos W."/>
            <person name="Labutti K."/>
            <person name="Pangilinan J."/>
            <person name="Floch G.L."/>
            <person name="Makela M.R."/>
            <person name="Henrissat B."/>
            <person name="Grigoriev I.V."/>
            <person name="Crouch J.A."/>
            <person name="De Vries R.P."/>
            <person name="Sukno S.A."/>
            <person name="Thon M.R."/>
        </authorList>
    </citation>
    <scope>NUCLEOTIDE SEQUENCE</scope>
    <source>
        <strain evidence="2">CBS 112980</strain>
    </source>
</reference>
<dbReference type="RefSeq" id="XP_060363508.1">
    <property type="nucleotide sequence ID" value="XM_060510592.1"/>
</dbReference>
<dbReference type="EMBL" id="JAHMHS010000065">
    <property type="protein sequence ID" value="KAK1723453.1"/>
    <property type="molecule type" value="Genomic_DNA"/>
</dbReference>
<keyword evidence="3" id="KW-1185">Reference proteome</keyword>
<evidence type="ECO:0000256" key="1">
    <source>
        <dbReference type="SAM" id="MobiDB-lite"/>
    </source>
</evidence>
<evidence type="ECO:0000313" key="3">
    <source>
        <dbReference type="Proteomes" id="UP001244207"/>
    </source>
</evidence>
<accession>A0AAD8UHV3</accession>
<dbReference type="Proteomes" id="UP001244207">
    <property type="component" value="Unassembled WGS sequence"/>
</dbReference>
<name>A0AAD8UHV3_GLOAC</name>
<comment type="caution">
    <text evidence="2">The sequence shown here is derived from an EMBL/GenBank/DDBJ whole genome shotgun (WGS) entry which is preliminary data.</text>
</comment>
<feature type="region of interest" description="Disordered" evidence="1">
    <location>
        <begin position="1"/>
        <end position="21"/>
    </location>
</feature>
<feature type="compositionally biased region" description="Basic residues" evidence="1">
    <location>
        <begin position="113"/>
        <end position="125"/>
    </location>
</feature>
<sequence length="190" mass="21336">MGSHNVARVPAPAPRTTDLHSPITKRLTNWSRPSARSIGRRGQIHGSDARSRERVQACFPGRKVQASEFESSDPRWLSLGLSRTRTRTTVTTTSRILESTSTLTHHNSPAYHPKQKRTWKARAKASRSSVHSDHAHLPPLPSSGPRPDQLHRSTIQYPPKLASVTLHHAAQPSWSRQPWDLKSLVKVWPI</sequence>